<dbReference type="Proteomes" id="UP000237798">
    <property type="component" value="Unassembled WGS sequence"/>
</dbReference>
<comment type="caution">
    <text evidence="1">The sequence shown here is derived from an EMBL/GenBank/DDBJ whole genome shotgun (WGS) entry which is preliminary data.</text>
</comment>
<reference evidence="1 2" key="1">
    <citation type="submission" date="2018-03" db="EMBL/GenBank/DDBJ databases">
        <title>Genome sequence of Clostridium luticellarii DSM 29923.</title>
        <authorList>
            <person name="Poehlein A."/>
            <person name="Daniel R."/>
        </authorList>
    </citation>
    <scope>NUCLEOTIDE SEQUENCE [LARGE SCALE GENOMIC DNA]</scope>
    <source>
        <strain evidence="1 2">DSM 29923</strain>
    </source>
</reference>
<keyword evidence="2" id="KW-1185">Reference proteome</keyword>
<evidence type="ECO:0000313" key="2">
    <source>
        <dbReference type="Proteomes" id="UP000237798"/>
    </source>
</evidence>
<proteinExistence type="predicted"/>
<gene>
    <name evidence="1" type="ORF">CLLU_14670</name>
</gene>
<dbReference type="RefSeq" id="WP_106009068.1">
    <property type="nucleotide sequence ID" value="NZ_PVXP01000015.1"/>
</dbReference>
<sequence length="60" mass="7148">MISLKQYLTSGLDLFEESYKKVRCRYKIDGVWHRARINLDKGLIYSADGKRVIRRCHICM</sequence>
<dbReference type="EMBL" id="PVXP01000015">
    <property type="protein sequence ID" value="PRR85546.1"/>
    <property type="molecule type" value="Genomic_DNA"/>
</dbReference>
<protein>
    <submittedName>
        <fullName evidence="1">Uncharacterized protein</fullName>
    </submittedName>
</protein>
<accession>A0A2T0BNU9</accession>
<organism evidence="1 2">
    <name type="scientific">Clostridium luticellarii</name>
    <dbReference type="NCBI Taxonomy" id="1691940"/>
    <lineage>
        <taxon>Bacteria</taxon>
        <taxon>Bacillati</taxon>
        <taxon>Bacillota</taxon>
        <taxon>Clostridia</taxon>
        <taxon>Eubacteriales</taxon>
        <taxon>Clostridiaceae</taxon>
        <taxon>Clostridium</taxon>
    </lineage>
</organism>
<dbReference type="OrthoDB" id="1928631at2"/>
<evidence type="ECO:0000313" key="1">
    <source>
        <dbReference type="EMBL" id="PRR85546.1"/>
    </source>
</evidence>
<name>A0A2T0BNU9_9CLOT</name>
<dbReference type="AlphaFoldDB" id="A0A2T0BNU9"/>